<organism evidence="2 3">
    <name type="scientific">Stephanodiscus triporus</name>
    <dbReference type="NCBI Taxonomy" id="2934178"/>
    <lineage>
        <taxon>Eukaryota</taxon>
        <taxon>Sar</taxon>
        <taxon>Stramenopiles</taxon>
        <taxon>Ochrophyta</taxon>
        <taxon>Bacillariophyta</taxon>
        <taxon>Coscinodiscophyceae</taxon>
        <taxon>Thalassiosirophycidae</taxon>
        <taxon>Stephanodiscales</taxon>
        <taxon>Stephanodiscaceae</taxon>
        <taxon>Stephanodiscus</taxon>
    </lineage>
</organism>
<dbReference type="Proteomes" id="UP001530315">
    <property type="component" value="Unassembled WGS sequence"/>
</dbReference>
<evidence type="ECO:0000313" key="3">
    <source>
        <dbReference type="Proteomes" id="UP001530315"/>
    </source>
</evidence>
<dbReference type="PANTHER" id="PTHR33373">
    <property type="entry name" value="OS07G0479600 PROTEIN"/>
    <property type="match status" value="1"/>
</dbReference>
<feature type="compositionally biased region" description="Low complexity" evidence="1">
    <location>
        <begin position="107"/>
        <end position="133"/>
    </location>
</feature>
<evidence type="ECO:0000313" key="2">
    <source>
        <dbReference type="EMBL" id="KAL3773780.1"/>
    </source>
</evidence>
<proteinExistence type="predicted"/>
<comment type="caution">
    <text evidence="2">The sequence shown here is derived from an EMBL/GenBank/DDBJ whole genome shotgun (WGS) entry which is preliminary data.</text>
</comment>
<sequence>MQAAEGDDIRAHDDEGHADDDAPIPPPPPDEFVNTGLRRWEEIRHRWLSSSSSSSGVKSNTAPAAAAAVAGGGGGRLRHAKDVDIDEVIDLIVSNRWRQQQPPPPSSAAYAPSSSRNSSAPADDAAGGTTTRTMRGRDDACFPSPVSLPQMVDVLVDLWEAEGLDI</sequence>
<feature type="region of interest" description="Disordered" evidence="1">
    <location>
        <begin position="94"/>
        <end position="146"/>
    </location>
</feature>
<name>A0ABD3NCI4_9STRA</name>
<protein>
    <recommendedName>
        <fullName evidence="4">DUF4050 domain-containing protein</fullName>
    </recommendedName>
</protein>
<dbReference type="EMBL" id="JALLAZ020001508">
    <property type="protein sequence ID" value="KAL3773780.1"/>
    <property type="molecule type" value="Genomic_DNA"/>
</dbReference>
<dbReference type="AlphaFoldDB" id="A0ABD3NCI4"/>
<gene>
    <name evidence="2" type="ORF">ACHAW5_002988</name>
</gene>
<evidence type="ECO:0008006" key="4">
    <source>
        <dbReference type="Google" id="ProtNLM"/>
    </source>
</evidence>
<keyword evidence="3" id="KW-1185">Reference proteome</keyword>
<reference evidence="2 3" key="1">
    <citation type="submission" date="2024-10" db="EMBL/GenBank/DDBJ databases">
        <title>Updated reference genomes for cyclostephanoid diatoms.</title>
        <authorList>
            <person name="Roberts W.R."/>
            <person name="Alverson A.J."/>
        </authorList>
    </citation>
    <scope>NUCLEOTIDE SEQUENCE [LARGE SCALE GENOMIC DNA]</scope>
    <source>
        <strain evidence="2 3">AJA276-08</strain>
    </source>
</reference>
<dbReference type="PANTHER" id="PTHR33373:SF34">
    <property type="entry name" value="DUF4050 DOMAIN-CONTAINING PROTEIN"/>
    <property type="match status" value="1"/>
</dbReference>
<accession>A0ABD3NCI4</accession>
<evidence type="ECO:0000256" key="1">
    <source>
        <dbReference type="SAM" id="MobiDB-lite"/>
    </source>
</evidence>
<feature type="region of interest" description="Disordered" evidence="1">
    <location>
        <begin position="1"/>
        <end position="81"/>
    </location>
</feature>